<gene>
    <name evidence="1" type="ORF">Lsed01_00333</name>
</gene>
<evidence type="ECO:0000313" key="2">
    <source>
        <dbReference type="Proteomes" id="UP001426770"/>
    </source>
</evidence>
<name>A0ABP9WFP0_9MICO</name>
<accession>A0ABP9WFP0</accession>
<comment type="caution">
    <text evidence="1">The sequence shown here is derived from an EMBL/GenBank/DDBJ whole genome shotgun (WGS) entry which is preliminary data.</text>
</comment>
<dbReference type="RefSeq" id="WP_286215975.1">
    <property type="nucleotide sequence ID" value="NZ_AP027736.1"/>
</dbReference>
<dbReference type="InterPro" id="IPR027417">
    <property type="entry name" value="P-loop_NTPase"/>
</dbReference>
<reference evidence="1 2" key="1">
    <citation type="submission" date="2024-02" db="EMBL/GenBank/DDBJ databases">
        <title>Lysinimicrobium sediminis NBRC 112286.</title>
        <authorList>
            <person name="Ichikawa N."/>
            <person name="Katano-Makiyama Y."/>
            <person name="Hidaka K."/>
        </authorList>
    </citation>
    <scope>NUCLEOTIDE SEQUENCE [LARGE SCALE GENOMIC DNA]</scope>
    <source>
        <strain evidence="1 2">NBRC 112286</strain>
    </source>
</reference>
<evidence type="ECO:0000313" key="1">
    <source>
        <dbReference type="EMBL" id="GAA5517916.1"/>
    </source>
</evidence>
<dbReference type="EMBL" id="BAABRR010000001">
    <property type="protein sequence ID" value="GAA5517916.1"/>
    <property type="molecule type" value="Genomic_DNA"/>
</dbReference>
<proteinExistence type="predicted"/>
<dbReference type="SUPFAM" id="SSF52540">
    <property type="entry name" value="P-loop containing nucleoside triphosphate hydrolases"/>
    <property type="match status" value="1"/>
</dbReference>
<dbReference type="Gene3D" id="3.40.50.300">
    <property type="entry name" value="P-loop containing nucleotide triphosphate hydrolases"/>
    <property type="match status" value="1"/>
</dbReference>
<dbReference type="Proteomes" id="UP001426770">
    <property type="component" value="Unassembled WGS sequence"/>
</dbReference>
<dbReference type="Pfam" id="PF13671">
    <property type="entry name" value="AAA_33"/>
    <property type="match status" value="1"/>
</dbReference>
<protein>
    <recommendedName>
        <fullName evidence="3">ATP-binding protein</fullName>
    </recommendedName>
</protein>
<sequence>MSSRLPHPSDRVILVCGPAGSGKSTVARACRDAGYEVLSFDEEAWSRGHTSHPVPEEVAQAIHRDLQRRLLSLVAAGESVAVDTSFWSRRSRDDYRECLRPAGIVPVVYYLDTPRSIILERLSRRRGDGPHDVVVPPDRAASYLDGFEVPTPAEGPLRVVDHA</sequence>
<organism evidence="1 2">
    <name type="scientific">Demequina sediminis</name>
    <dbReference type="NCBI Taxonomy" id="1930058"/>
    <lineage>
        <taxon>Bacteria</taxon>
        <taxon>Bacillati</taxon>
        <taxon>Actinomycetota</taxon>
        <taxon>Actinomycetes</taxon>
        <taxon>Micrococcales</taxon>
        <taxon>Demequinaceae</taxon>
        <taxon>Demequina</taxon>
    </lineage>
</organism>
<dbReference type="PRINTS" id="PR01100">
    <property type="entry name" value="SHIKIMTKNASE"/>
</dbReference>
<keyword evidence="2" id="KW-1185">Reference proteome</keyword>
<evidence type="ECO:0008006" key="3">
    <source>
        <dbReference type="Google" id="ProtNLM"/>
    </source>
</evidence>